<gene>
    <name evidence="6" type="ORF">SAMN04489732_101182</name>
</gene>
<dbReference type="PANTHER" id="PTHR47506:SF6">
    <property type="entry name" value="HTH-TYPE TRANSCRIPTIONAL REPRESSOR NEMR"/>
    <property type="match status" value="1"/>
</dbReference>
<feature type="DNA-binding region" description="H-T-H motif" evidence="4">
    <location>
        <begin position="27"/>
        <end position="46"/>
    </location>
</feature>
<dbReference type="SUPFAM" id="SSF48498">
    <property type="entry name" value="Tetracyclin repressor-like, C-terminal domain"/>
    <property type="match status" value="1"/>
</dbReference>
<feature type="domain" description="HTH tetR-type" evidence="5">
    <location>
        <begin position="4"/>
        <end position="64"/>
    </location>
</feature>
<dbReference type="STRING" id="394193.SAMN04489732_101182"/>
<dbReference type="RefSeq" id="WP_091611046.1">
    <property type="nucleotide sequence ID" value="NZ_FOEF01000001.1"/>
</dbReference>
<dbReference type="AlphaFoldDB" id="A0A1H8Q359"/>
<reference evidence="6 7" key="1">
    <citation type="submission" date="2016-10" db="EMBL/GenBank/DDBJ databases">
        <authorList>
            <person name="de Groot N.N."/>
        </authorList>
    </citation>
    <scope>NUCLEOTIDE SEQUENCE [LARGE SCALE GENOMIC DNA]</scope>
    <source>
        <strain evidence="6 7">DSM 44993</strain>
    </source>
</reference>
<evidence type="ECO:0000313" key="6">
    <source>
        <dbReference type="EMBL" id="SEO48516.1"/>
    </source>
</evidence>
<organism evidence="6 7">
    <name type="scientific">Amycolatopsis saalfeldensis</name>
    <dbReference type="NCBI Taxonomy" id="394193"/>
    <lineage>
        <taxon>Bacteria</taxon>
        <taxon>Bacillati</taxon>
        <taxon>Actinomycetota</taxon>
        <taxon>Actinomycetes</taxon>
        <taxon>Pseudonocardiales</taxon>
        <taxon>Pseudonocardiaceae</taxon>
        <taxon>Amycolatopsis</taxon>
    </lineage>
</organism>
<dbReference type="PRINTS" id="PR00455">
    <property type="entry name" value="HTHTETR"/>
</dbReference>
<dbReference type="Pfam" id="PF00440">
    <property type="entry name" value="TetR_N"/>
    <property type="match status" value="1"/>
</dbReference>
<keyword evidence="2 4" id="KW-0238">DNA-binding</keyword>
<protein>
    <submittedName>
        <fullName evidence="6">Transcriptional regulator, TetR family</fullName>
    </submittedName>
</protein>
<dbReference type="GO" id="GO:0003677">
    <property type="term" value="F:DNA binding"/>
    <property type="evidence" value="ECO:0007669"/>
    <property type="project" value="UniProtKB-UniRule"/>
</dbReference>
<dbReference type="SUPFAM" id="SSF46689">
    <property type="entry name" value="Homeodomain-like"/>
    <property type="match status" value="1"/>
</dbReference>
<dbReference type="InterPro" id="IPR001647">
    <property type="entry name" value="HTH_TetR"/>
</dbReference>
<keyword evidence="7" id="KW-1185">Reference proteome</keyword>
<dbReference type="PANTHER" id="PTHR47506">
    <property type="entry name" value="TRANSCRIPTIONAL REGULATORY PROTEIN"/>
    <property type="match status" value="1"/>
</dbReference>
<name>A0A1H8Q359_9PSEU</name>
<dbReference type="InterPro" id="IPR036271">
    <property type="entry name" value="Tet_transcr_reg_TetR-rel_C_sf"/>
</dbReference>
<dbReference type="PROSITE" id="PS50977">
    <property type="entry name" value="HTH_TETR_2"/>
    <property type="match status" value="1"/>
</dbReference>
<evidence type="ECO:0000313" key="7">
    <source>
        <dbReference type="Proteomes" id="UP000198582"/>
    </source>
</evidence>
<proteinExistence type="predicted"/>
<keyword evidence="1" id="KW-0805">Transcription regulation</keyword>
<sequence>MPRPSVREVIVETAVTEFHRHGFAACSVDTITRAAGVPKGSFYNHFKSKEDLGAEVVARYAENSGWRDGHGDLGPLDTLRARFGVMRDVLVAADFTRGCLIGNMGAERADHSPVIREQVAASLSSWSGHIAESIREAQRAGEVPADRDADRLGRFVLDAWEGAIIRAKVAKSAAPLDDFFAVVFGSLL</sequence>
<dbReference type="EMBL" id="FOEF01000001">
    <property type="protein sequence ID" value="SEO48516.1"/>
    <property type="molecule type" value="Genomic_DNA"/>
</dbReference>
<evidence type="ECO:0000256" key="1">
    <source>
        <dbReference type="ARBA" id="ARBA00023015"/>
    </source>
</evidence>
<accession>A0A1H8Q359</accession>
<evidence type="ECO:0000259" key="5">
    <source>
        <dbReference type="PROSITE" id="PS50977"/>
    </source>
</evidence>
<evidence type="ECO:0000256" key="2">
    <source>
        <dbReference type="ARBA" id="ARBA00023125"/>
    </source>
</evidence>
<evidence type="ECO:0000256" key="4">
    <source>
        <dbReference type="PROSITE-ProRule" id="PRU00335"/>
    </source>
</evidence>
<dbReference type="Proteomes" id="UP000198582">
    <property type="component" value="Unassembled WGS sequence"/>
</dbReference>
<dbReference type="OrthoDB" id="4541465at2"/>
<evidence type="ECO:0000256" key="3">
    <source>
        <dbReference type="ARBA" id="ARBA00023163"/>
    </source>
</evidence>
<keyword evidence="3" id="KW-0804">Transcription</keyword>
<dbReference type="Gene3D" id="1.10.357.10">
    <property type="entry name" value="Tetracycline Repressor, domain 2"/>
    <property type="match status" value="1"/>
</dbReference>
<dbReference type="InterPro" id="IPR009057">
    <property type="entry name" value="Homeodomain-like_sf"/>
</dbReference>
<dbReference type="InterPro" id="IPR011075">
    <property type="entry name" value="TetR_C"/>
</dbReference>
<dbReference type="Pfam" id="PF16925">
    <property type="entry name" value="TetR_C_13"/>
    <property type="match status" value="1"/>
</dbReference>